<protein>
    <submittedName>
        <fullName evidence="1">Plasmid stabilization protein</fullName>
    </submittedName>
</protein>
<gene>
    <name evidence="1" type="ORF">EVJ48_06330</name>
</gene>
<sequence>MAYDIIFTQSYTKKEKRFLKKHPDIFNQYVKTLELLGLNPFHNSLRLHKLEGGLNGLYSVSINIQYRITVEFLIKDDSIIPVDVGTHDDVY</sequence>
<dbReference type="SUPFAM" id="SSF143011">
    <property type="entry name" value="RelE-like"/>
    <property type="match status" value="1"/>
</dbReference>
<evidence type="ECO:0000313" key="1">
    <source>
        <dbReference type="EMBL" id="RZV38721.1"/>
    </source>
</evidence>
<dbReference type="EMBL" id="SHMQ01000015">
    <property type="protein sequence ID" value="RZV38721.1"/>
    <property type="molecule type" value="Genomic_DNA"/>
</dbReference>
<dbReference type="AlphaFoldDB" id="A0A520XC44"/>
<comment type="caution">
    <text evidence="1">The sequence shown here is derived from an EMBL/GenBank/DDBJ whole genome shotgun (WGS) entry which is preliminary data.</text>
</comment>
<organism evidence="1 2">
    <name type="scientific">Candidatus Acidulodesulfobacterium acidiphilum</name>
    <dbReference type="NCBI Taxonomy" id="2597224"/>
    <lineage>
        <taxon>Bacteria</taxon>
        <taxon>Deltaproteobacteria</taxon>
        <taxon>Candidatus Acidulodesulfobacterales</taxon>
        <taxon>Candidatus Acidulodesulfobacterium</taxon>
    </lineage>
</organism>
<proteinExistence type="predicted"/>
<accession>A0A520XC44</accession>
<evidence type="ECO:0000313" key="2">
    <source>
        <dbReference type="Proteomes" id="UP000322454"/>
    </source>
</evidence>
<dbReference type="Proteomes" id="UP000322454">
    <property type="component" value="Unassembled WGS sequence"/>
</dbReference>
<dbReference type="InterPro" id="IPR035093">
    <property type="entry name" value="RelE/ParE_toxin_dom_sf"/>
</dbReference>
<reference evidence="1 2" key="1">
    <citation type="submission" date="2019-01" db="EMBL/GenBank/DDBJ databases">
        <title>Insights into ecological role of a new deltaproteobacterial order Candidatus Sinidesulfobacterales (Sva0485) by metagenomics and metatranscriptomics.</title>
        <authorList>
            <person name="Tan S."/>
            <person name="Liu J."/>
            <person name="Fang Y."/>
            <person name="Hedlund B."/>
            <person name="Lian Z.-H."/>
            <person name="Huang L.-Y."/>
            <person name="Li J.-T."/>
            <person name="Huang L.-N."/>
            <person name="Li W.-J."/>
            <person name="Jiang H.-C."/>
            <person name="Dong H.-L."/>
            <person name="Shu W.-S."/>
        </authorList>
    </citation>
    <scope>NUCLEOTIDE SEQUENCE [LARGE SCALE GENOMIC DNA]</scope>
    <source>
        <strain evidence="1">AP4</strain>
    </source>
</reference>
<dbReference type="Gene3D" id="3.30.2310.20">
    <property type="entry name" value="RelE-like"/>
    <property type="match status" value="1"/>
</dbReference>
<name>A0A520XC44_9DELT</name>